<dbReference type="InterPro" id="IPR019285">
    <property type="entry name" value="DUF2336"/>
</dbReference>
<dbReference type="RefSeq" id="WP_072338614.1">
    <property type="nucleotide sequence ID" value="NZ_FPKU01000001.1"/>
</dbReference>
<name>A0A1K2HSX0_9HYPH</name>
<gene>
    <name evidence="1" type="ORF">SAMN02983003_0267</name>
</gene>
<reference evidence="1 2" key="1">
    <citation type="submission" date="2016-11" db="EMBL/GenBank/DDBJ databases">
        <authorList>
            <person name="Jaros S."/>
            <person name="Januszkiewicz K."/>
            <person name="Wedrychowicz H."/>
        </authorList>
    </citation>
    <scope>NUCLEOTIDE SEQUENCE [LARGE SCALE GENOMIC DNA]</scope>
    <source>
        <strain evidence="1 2">ATCC 23634</strain>
    </source>
</reference>
<dbReference type="Proteomes" id="UP000183447">
    <property type="component" value="Unassembled WGS sequence"/>
</dbReference>
<dbReference type="AlphaFoldDB" id="A0A1K2HSX0"/>
<protein>
    <submittedName>
        <fullName evidence="1">Uncharacterized conserved protein, DUF2336 family</fullName>
    </submittedName>
</protein>
<dbReference type="EMBL" id="FPKU01000001">
    <property type="protein sequence ID" value="SFZ81020.1"/>
    <property type="molecule type" value="Genomic_DNA"/>
</dbReference>
<dbReference type="STRING" id="665118.SAMN02983003_0267"/>
<sequence length="400" mass="42463">MVAYADFVALSGSSGSDARGQAAHLAAQAYSFHSGPADEQAALYAALIGFLDDPSVRVRAALAYGLLHAPAAPRPILLALLHDSPIISRAIAQYSPAVLDADLLPLVPDADLAMLLAIAERPAIGPRLAEALIRRDQRPVLARLLARREVRLSAQVFEDIVEKHADDAGLRGHLLDRNDLPASLRLILIDRSVAAIARTRIVCGAIAPRRLERLLGQLRDAALTSLGEAEAGAGRAPYAVEAIEQNRVSTRVMLHAVIHGRVLFFADCLAALAESPRTKVFSILESGSRPVLLALLRRAGLSPNVANLLARLVFLARTADLADDVAARHYVVTALTEELIVDHAGDIPAELDAAFTYLSEQNVVLARAAARGVLASFAAEDGAHVLPVLPAEPRMALPAA</sequence>
<dbReference type="OrthoDB" id="9798569at2"/>
<organism evidence="1 2">
    <name type="scientific">Devosia enhydra</name>
    <dbReference type="NCBI Taxonomy" id="665118"/>
    <lineage>
        <taxon>Bacteria</taxon>
        <taxon>Pseudomonadati</taxon>
        <taxon>Pseudomonadota</taxon>
        <taxon>Alphaproteobacteria</taxon>
        <taxon>Hyphomicrobiales</taxon>
        <taxon>Devosiaceae</taxon>
        <taxon>Devosia</taxon>
    </lineage>
</organism>
<keyword evidence="2" id="KW-1185">Reference proteome</keyword>
<proteinExistence type="predicted"/>
<evidence type="ECO:0000313" key="1">
    <source>
        <dbReference type="EMBL" id="SFZ81020.1"/>
    </source>
</evidence>
<accession>A0A1K2HSX0</accession>
<evidence type="ECO:0000313" key="2">
    <source>
        <dbReference type="Proteomes" id="UP000183447"/>
    </source>
</evidence>
<dbReference type="Pfam" id="PF10098">
    <property type="entry name" value="DUF2336"/>
    <property type="match status" value="1"/>
</dbReference>